<dbReference type="PROSITE" id="PS51257">
    <property type="entry name" value="PROKAR_LIPOPROTEIN"/>
    <property type="match status" value="1"/>
</dbReference>
<feature type="chain" id="PRO_5045810082" description="Chagasin family peptidase inhibitor I42" evidence="1">
    <location>
        <begin position="23"/>
        <end position="106"/>
    </location>
</feature>
<evidence type="ECO:0000313" key="2">
    <source>
        <dbReference type="EMBL" id="MFC4872076.1"/>
    </source>
</evidence>
<feature type="signal peptide" evidence="1">
    <location>
        <begin position="1"/>
        <end position="22"/>
    </location>
</feature>
<gene>
    <name evidence="2" type="ORF">ACFPFU_10275</name>
</gene>
<evidence type="ECO:0000313" key="3">
    <source>
        <dbReference type="Proteomes" id="UP001595818"/>
    </source>
</evidence>
<evidence type="ECO:0008006" key="4">
    <source>
        <dbReference type="Google" id="ProtNLM"/>
    </source>
</evidence>
<dbReference type="EMBL" id="JBHSJJ010000005">
    <property type="protein sequence ID" value="MFC4872076.1"/>
    <property type="molecule type" value="Genomic_DNA"/>
</dbReference>
<reference evidence="3" key="1">
    <citation type="journal article" date="2019" name="Int. J. Syst. Evol. Microbiol.">
        <title>The Global Catalogue of Microorganisms (GCM) 10K type strain sequencing project: providing services to taxonomists for standard genome sequencing and annotation.</title>
        <authorList>
            <consortium name="The Broad Institute Genomics Platform"/>
            <consortium name="The Broad Institute Genome Sequencing Center for Infectious Disease"/>
            <person name="Wu L."/>
            <person name="Ma J."/>
        </authorList>
    </citation>
    <scope>NUCLEOTIDE SEQUENCE [LARGE SCALE GENOMIC DNA]</scope>
    <source>
        <strain evidence="3">CGMCC 4.7466</strain>
    </source>
</reference>
<sequence length="106" mass="11849">MKKNISIIMAVLLLLFSGCSILESDKNEEWPETGKVSVKIKTIPTLIDDSFEFTWFYGENGDGDVFASLADGSTFSFESPVVRRGLGGHSMFIKIEPEKIYSETEM</sequence>
<organism evidence="2 3">
    <name type="scientific">Negadavirga shengliensis</name>
    <dbReference type="NCBI Taxonomy" id="1389218"/>
    <lineage>
        <taxon>Bacteria</taxon>
        <taxon>Pseudomonadati</taxon>
        <taxon>Bacteroidota</taxon>
        <taxon>Cytophagia</taxon>
        <taxon>Cytophagales</taxon>
        <taxon>Cyclobacteriaceae</taxon>
        <taxon>Negadavirga</taxon>
    </lineage>
</organism>
<protein>
    <recommendedName>
        <fullName evidence="4">Chagasin family peptidase inhibitor I42</fullName>
    </recommendedName>
</protein>
<keyword evidence="1" id="KW-0732">Signal</keyword>
<name>A0ABV9T0L9_9BACT</name>
<proteinExistence type="predicted"/>
<evidence type="ECO:0000256" key="1">
    <source>
        <dbReference type="SAM" id="SignalP"/>
    </source>
</evidence>
<dbReference type="Proteomes" id="UP001595818">
    <property type="component" value="Unassembled WGS sequence"/>
</dbReference>
<accession>A0ABV9T0L9</accession>
<keyword evidence="3" id="KW-1185">Reference proteome</keyword>
<comment type="caution">
    <text evidence="2">The sequence shown here is derived from an EMBL/GenBank/DDBJ whole genome shotgun (WGS) entry which is preliminary data.</text>
</comment>
<dbReference type="RefSeq" id="WP_377064155.1">
    <property type="nucleotide sequence ID" value="NZ_JBHSJJ010000005.1"/>
</dbReference>